<comment type="caution">
    <text evidence="2">The sequence shown here is derived from an EMBL/GenBank/DDBJ whole genome shotgun (WGS) entry which is preliminary data.</text>
</comment>
<organism evidence="2 3">
    <name type="scientific">Streptomyces iranensis</name>
    <dbReference type="NCBI Taxonomy" id="576784"/>
    <lineage>
        <taxon>Bacteria</taxon>
        <taxon>Bacillati</taxon>
        <taxon>Actinomycetota</taxon>
        <taxon>Actinomycetes</taxon>
        <taxon>Kitasatosporales</taxon>
        <taxon>Streptomycetaceae</taxon>
        <taxon>Streptomyces</taxon>
        <taxon>Streptomyces violaceusniger group</taxon>
    </lineage>
</organism>
<feature type="region of interest" description="Disordered" evidence="1">
    <location>
        <begin position="202"/>
        <end position="242"/>
    </location>
</feature>
<feature type="region of interest" description="Disordered" evidence="1">
    <location>
        <begin position="308"/>
        <end position="358"/>
    </location>
</feature>
<feature type="compositionally biased region" description="Basic residues" evidence="1">
    <location>
        <begin position="267"/>
        <end position="281"/>
    </location>
</feature>
<gene>
    <name evidence="2" type="ORF">J2Z30_008893</name>
</gene>
<sequence length="358" mass="36827">MRRSVRQPPGSRGEAPCHAAEPRIDAAGRGGVGESIHLRLRRVVRRTPCSPYGCRRGAIRLPREADGAVGRGPHALTAVRAAVKGYAGAAAASIGVPMSLRGSACSCPPPRAGPRLRGEARRAYGVSVRGLCGPPPLKGACGRFAVSLRRSVRGLCGRPPPAGGSMASVGSAAPLRTSAGPTAVPRGLCGRHGSVLTVVPASSGRSAASRRPCGCPRGPRSRPSTSLHPYRGPQGPRLLRVAPAAGPRPTASYGVLRRPTATASYGGRRRSRRPCGGHGRQRAARAAVCALAEARRVCGCPRRPPPAVGALTEAPAPRTEALAPIRRPVRGTHPATGARGSPGLRCTPAAPRPRPAVR</sequence>
<reference evidence="2 3" key="1">
    <citation type="submission" date="2021-03" db="EMBL/GenBank/DDBJ databases">
        <title>Genomic Encyclopedia of Type Strains, Phase IV (KMG-IV): sequencing the most valuable type-strain genomes for metagenomic binning, comparative biology and taxonomic classification.</title>
        <authorList>
            <person name="Goeker M."/>
        </authorList>
    </citation>
    <scope>NUCLEOTIDE SEQUENCE [LARGE SCALE GENOMIC DNA]</scope>
    <source>
        <strain evidence="2 3">DSM 41954</strain>
    </source>
</reference>
<dbReference type="Proteomes" id="UP000756710">
    <property type="component" value="Unassembled WGS sequence"/>
</dbReference>
<name>A0ABS4N725_9ACTN</name>
<accession>A0ABS4N725</accession>
<evidence type="ECO:0000313" key="2">
    <source>
        <dbReference type="EMBL" id="MBP2067826.1"/>
    </source>
</evidence>
<feature type="region of interest" description="Disordered" evidence="1">
    <location>
        <begin position="259"/>
        <end position="281"/>
    </location>
</feature>
<evidence type="ECO:0000313" key="3">
    <source>
        <dbReference type="Proteomes" id="UP000756710"/>
    </source>
</evidence>
<feature type="compositionally biased region" description="Low complexity" evidence="1">
    <location>
        <begin position="202"/>
        <end position="224"/>
    </location>
</feature>
<evidence type="ECO:0000256" key="1">
    <source>
        <dbReference type="SAM" id="MobiDB-lite"/>
    </source>
</evidence>
<proteinExistence type="predicted"/>
<protein>
    <submittedName>
        <fullName evidence="2">Uncharacterized protein</fullName>
    </submittedName>
</protein>
<keyword evidence="3" id="KW-1185">Reference proteome</keyword>
<dbReference type="EMBL" id="JAGGLR010000034">
    <property type="protein sequence ID" value="MBP2067826.1"/>
    <property type="molecule type" value="Genomic_DNA"/>
</dbReference>